<accession>A0A4R3KIF2</accession>
<dbReference type="Proteomes" id="UP000295788">
    <property type="component" value="Unassembled WGS sequence"/>
</dbReference>
<evidence type="ECO:0000313" key="14">
    <source>
        <dbReference type="Proteomes" id="UP000295788"/>
    </source>
</evidence>
<evidence type="ECO:0000256" key="6">
    <source>
        <dbReference type="ARBA" id="ARBA00022692"/>
    </source>
</evidence>
<comment type="similarity">
    <text evidence="2 12">Belongs to the type III secretion exporter family.</text>
</comment>
<keyword evidence="13" id="KW-0966">Cell projection</keyword>
<evidence type="ECO:0000256" key="10">
    <source>
        <dbReference type="ARBA" id="ARBA00023136"/>
    </source>
</evidence>
<evidence type="ECO:0000256" key="12">
    <source>
        <dbReference type="RuleBase" id="RU364091"/>
    </source>
</evidence>
<dbReference type="AlphaFoldDB" id="A0A4R3KIF2"/>
<dbReference type="PANTHER" id="PTHR30531">
    <property type="entry name" value="FLAGELLAR BIOSYNTHETIC PROTEIN FLHB"/>
    <property type="match status" value="1"/>
</dbReference>
<dbReference type="InterPro" id="IPR029025">
    <property type="entry name" value="T3SS_substrate_exporter_C"/>
</dbReference>
<feature type="transmembrane region" description="Helical" evidence="12">
    <location>
        <begin position="95"/>
        <end position="123"/>
    </location>
</feature>
<keyword evidence="4 12" id="KW-0813">Transport</keyword>
<comment type="function">
    <text evidence="12">Required for formation of the rod structure in the basal body of the flagellar apparatus. Together with FliI and FliH, may constitute the export apparatus of flagellin.</text>
</comment>
<evidence type="ECO:0000256" key="2">
    <source>
        <dbReference type="ARBA" id="ARBA00010690"/>
    </source>
</evidence>
<organism evidence="13 14">
    <name type="scientific">Tepidibacillus fermentans</name>
    <dbReference type="NCBI Taxonomy" id="1281767"/>
    <lineage>
        <taxon>Bacteria</taxon>
        <taxon>Bacillati</taxon>
        <taxon>Bacillota</taxon>
        <taxon>Bacilli</taxon>
        <taxon>Bacillales</taxon>
        <taxon>Bacillaceae</taxon>
        <taxon>Tepidibacillus</taxon>
    </lineage>
</organism>
<evidence type="ECO:0000256" key="1">
    <source>
        <dbReference type="ARBA" id="ARBA00004651"/>
    </source>
</evidence>
<keyword evidence="6 12" id="KW-0812">Transmembrane</keyword>
<keyword evidence="14" id="KW-1185">Reference proteome</keyword>
<comment type="caution">
    <text evidence="13">The sequence shown here is derived from an EMBL/GenBank/DDBJ whole genome shotgun (WGS) entry which is preliminary data.</text>
</comment>
<sequence length="363" mass="41812">MKQLPMNLQYFAGEKTEKATPQKKKEARKKGQVAKTAELSSAIIFLLSFLLFYLSGPYLSKHILNIYRKFFNQYLLYDVTIDNIRPLFLGILSDLIWAILPIFAITLIGGLTGNLMQIGFMFISEPLKIKLDRLNPLEGAKRIFSKRALVDLLKSIFKIIVVGYTTYAVLWDNREKLLSLYQFDLNGIVSIIGKLMLEIGLKSSVLFIVLSIFDYVYQRYDYEKNLRMSKQEIKEEFKKSEGDPLIKGKIKERQRQMAMSRMMQAIPEADVVITNPTHFAVAISYKPNEMEAPKVVAKGMDYLALKIKEVAKEHDIAIVENKWLARSLYYQLEIDDFIPTELYQAVAEVLAYVYRIKGVAKVK</sequence>
<dbReference type="NCBIfam" id="TIGR00328">
    <property type="entry name" value="flhB"/>
    <property type="match status" value="1"/>
</dbReference>
<dbReference type="OrthoDB" id="9807950at2"/>
<feature type="transmembrane region" description="Helical" evidence="12">
    <location>
        <begin position="33"/>
        <end position="54"/>
    </location>
</feature>
<protein>
    <recommendedName>
        <fullName evidence="3 12">Flagellar biosynthetic protein FlhB</fullName>
    </recommendedName>
</protein>
<dbReference type="GO" id="GO:0044780">
    <property type="term" value="P:bacterial-type flagellum assembly"/>
    <property type="evidence" value="ECO:0007669"/>
    <property type="project" value="InterPro"/>
</dbReference>
<feature type="transmembrane region" description="Helical" evidence="12">
    <location>
        <begin position="152"/>
        <end position="171"/>
    </location>
</feature>
<evidence type="ECO:0000256" key="5">
    <source>
        <dbReference type="ARBA" id="ARBA00022475"/>
    </source>
</evidence>
<keyword evidence="10 12" id="KW-0472">Membrane</keyword>
<keyword evidence="5 12" id="KW-1003">Cell membrane</keyword>
<dbReference type="Gene3D" id="6.10.250.2080">
    <property type="match status" value="1"/>
</dbReference>
<evidence type="ECO:0000256" key="3">
    <source>
        <dbReference type="ARBA" id="ARBA00021622"/>
    </source>
</evidence>
<dbReference type="InterPro" id="IPR006136">
    <property type="entry name" value="FlhB"/>
</dbReference>
<name>A0A4R3KIF2_9BACI</name>
<evidence type="ECO:0000256" key="8">
    <source>
        <dbReference type="ARBA" id="ARBA00022927"/>
    </source>
</evidence>
<dbReference type="PANTHER" id="PTHR30531:SF12">
    <property type="entry name" value="FLAGELLAR BIOSYNTHETIC PROTEIN FLHB"/>
    <property type="match status" value="1"/>
</dbReference>
<dbReference type="GO" id="GO:0005886">
    <property type="term" value="C:plasma membrane"/>
    <property type="evidence" value="ECO:0007669"/>
    <property type="project" value="UniProtKB-SubCell"/>
</dbReference>
<feature type="transmembrane region" description="Helical" evidence="12">
    <location>
        <begin position="191"/>
        <end position="217"/>
    </location>
</feature>
<dbReference type="EMBL" id="SMAB01000007">
    <property type="protein sequence ID" value="TCS82954.1"/>
    <property type="molecule type" value="Genomic_DNA"/>
</dbReference>
<keyword evidence="8 12" id="KW-0653">Protein transport</keyword>
<keyword evidence="7 12" id="KW-1005">Bacterial flagellum biogenesis</keyword>
<dbReference type="PRINTS" id="PR00950">
    <property type="entry name" value="TYPE3IMSPROT"/>
</dbReference>
<keyword evidence="11 12" id="KW-1006">Bacterial flagellum protein export</keyword>
<evidence type="ECO:0000313" key="13">
    <source>
        <dbReference type="EMBL" id="TCS82954.1"/>
    </source>
</evidence>
<keyword evidence="9 12" id="KW-1133">Transmembrane helix</keyword>
<dbReference type="Gene3D" id="3.40.1690.10">
    <property type="entry name" value="secretion proteins EscU"/>
    <property type="match status" value="1"/>
</dbReference>
<reference evidence="13 14" key="1">
    <citation type="submission" date="2019-03" db="EMBL/GenBank/DDBJ databases">
        <title>Genomic Encyclopedia of Type Strains, Phase IV (KMG-IV): sequencing the most valuable type-strain genomes for metagenomic binning, comparative biology and taxonomic classification.</title>
        <authorList>
            <person name="Goeker M."/>
        </authorList>
    </citation>
    <scope>NUCLEOTIDE SEQUENCE [LARGE SCALE GENOMIC DNA]</scope>
    <source>
        <strain evidence="13 14">DSM 23802</strain>
    </source>
</reference>
<evidence type="ECO:0000256" key="4">
    <source>
        <dbReference type="ARBA" id="ARBA00022448"/>
    </source>
</evidence>
<evidence type="ECO:0000256" key="7">
    <source>
        <dbReference type="ARBA" id="ARBA00022795"/>
    </source>
</evidence>
<dbReference type="FunFam" id="3.40.1690.10:FF:000001">
    <property type="entry name" value="Flagellar biosynthetic protein FlhB"/>
    <property type="match status" value="1"/>
</dbReference>
<keyword evidence="13" id="KW-0282">Flagellum</keyword>
<dbReference type="SUPFAM" id="SSF160544">
    <property type="entry name" value="EscU C-terminal domain-like"/>
    <property type="match status" value="1"/>
</dbReference>
<evidence type="ECO:0000256" key="9">
    <source>
        <dbReference type="ARBA" id="ARBA00022989"/>
    </source>
</evidence>
<comment type="subcellular location">
    <subcellularLocation>
        <location evidence="1">Cell membrane</location>
        <topology evidence="1">Multi-pass membrane protein</topology>
    </subcellularLocation>
</comment>
<dbReference type="RefSeq" id="WP_132768322.1">
    <property type="nucleotide sequence ID" value="NZ_SMAB01000007.1"/>
</dbReference>
<dbReference type="GO" id="GO:0009306">
    <property type="term" value="P:protein secretion"/>
    <property type="evidence" value="ECO:0007669"/>
    <property type="project" value="InterPro"/>
</dbReference>
<gene>
    <name evidence="12" type="primary">flhB</name>
    <name evidence="13" type="ORF">EDD72_10737</name>
</gene>
<keyword evidence="13" id="KW-0969">Cilium</keyword>
<dbReference type="Pfam" id="PF01312">
    <property type="entry name" value="Bac_export_2"/>
    <property type="match status" value="1"/>
</dbReference>
<evidence type="ECO:0000256" key="11">
    <source>
        <dbReference type="ARBA" id="ARBA00023225"/>
    </source>
</evidence>
<dbReference type="InterPro" id="IPR006135">
    <property type="entry name" value="T3SS_substrate_exporter"/>
</dbReference>
<proteinExistence type="inferred from homology"/>